<evidence type="ECO:0000256" key="3">
    <source>
        <dbReference type="ARBA" id="ARBA00022692"/>
    </source>
</evidence>
<gene>
    <name evidence="10" type="ORF">G5A66_08640</name>
    <name evidence="9" type="ORF">G5A75_08660</name>
</gene>
<dbReference type="PANTHER" id="PTHR43731">
    <property type="entry name" value="RHOMBOID PROTEASE"/>
    <property type="match status" value="1"/>
</dbReference>
<feature type="transmembrane region" description="Helical" evidence="7">
    <location>
        <begin position="174"/>
        <end position="192"/>
    </location>
</feature>
<evidence type="ECO:0000256" key="5">
    <source>
        <dbReference type="ARBA" id="ARBA00022989"/>
    </source>
</evidence>
<dbReference type="GO" id="GO:0004252">
    <property type="term" value="F:serine-type endopeptidase activity"/>
    <property type="evidence" value="ECO:0007669"/>
    <property type="project" value="InterPro"/>
</dbReference>
<evidence type="ECO:0000256" key="7">
    <source>
        <dbReference type="SAM" id="Phobius"/>
    </source>
</evidence>
<dbReference type="EMBL" id="JAAITX010000005">
    <property type="protein sequence ID" value="NVH58710.1"/>
    <property type="molecule type" value="Genomic_DNA"/>
</dbReference>
<comment type="caution">
    <text evidence="10">The sequence shown here is derived from an EMBL/GenBank/DDBJ whole genome shotgun (WGS) entry which is preliminary data.</text>
</comment>
<comment type="similarity">
    <text evidence="2">Belongs to the peptidase S54 family.</text>
</comment>
<feature type="transmembrane region" description="Helical" evidence="7">
    <location>
        <begin position="61"/>
        <end position="82"/>
    </location>
</feature>
<reference evidence="11 12" key="1">
    <citation type="journal article" date="2020" name="Cell Host Microbe">
        <title>Functional and Genomic Variation between Human-Derived Isolates of Lachnospiraceae Reveals Inter- and Intra-Species Diversity.</title>
        <authorList>
            <person name="Sorbara M.T."/>
            <person name="Littmann E.R."/>
            <person name="Fontana E."/>
            <person name="Moody T.U."/>
            <person name="Kohout C.E."/>
            <person name="Gjonbalaj M."/>
            <person name="Eaton V."/>
            <person name="Seok R."/>
            <person name="Leiner I.M."/>
            <person name="Pamer E.G."/>
        </authorList>
    </citation>
    <scope>NUCLEOTIDE SEQUENCE [LARGE SCALE GENOMIC DNA]</scope>
    <source>
        <strain evidence="10 11">MSK.17.11</strain>
        <strain evidence="9 12">MSK.17.38</strain>
    </source>
</reference>
<evidence type="ECO:0000313" key="10">
    <source>
        <dbReference type="EMBL" id="NVH58710.1"/>
    </source>
</evidence>
<keyword evidence="4" id="KW-0378">Hydrolase</keyword>
<dbReference type="EMBL" id="JAAIUO010000005">
    <property type="protein sequence ID" value="NSK14936.1"/>
    <property type="molecule type" value="Genomic_DNA"/>
</dbReference>
<keyword evidence="11" id="KW-1185">Reference proteome</keyword>
<keyword evidence="5 7" id="KW-1133">Transmembrane helix</keyword>
<dbReference type="Proteomes" id="UP000528555">
    <property type="component" value="Unassembled WGS sequence"/>
</dbReference>
<name>A0A850HKA9_9FIRM</name>
<dbReference type="SUPFAM" id="SSF144091">
    <property type="entry name" value="Rhomboid-like"/>
    <property type="match status" value="1"/>
</dbReference>
<evidence type="ECO:0000313" key="11">
    <source>
        <dbReference type="Proteomes" id="UP000528555"/>
    </source>
</evidence>
<dbReference type="Gene3D" id="1.20.1540.10">
    <property type="entry name" value="Rhomboid-like"/>
    <property type="match status" value="1"/>
</dbReference>
<proteinExistence type="inferred from homology"/>
<feature type="transmembrane region" description="Helical" evidence="7">
    <location>
        <begin position="12"/>
        <end position="30"/>
    </location>
</feature>
<dbReference type="InterPro" id="IPR022764">
    <property type="entry name" value="Peptidase_S54_rhomboid_dom"/>
</dbReference>
<dbReference type="InterPro" id="IPR035952">
    <property type="entry name" value="Rhomboid-like_sf"/>
</dbReference>
<dbReference type="Pfam" id="PF01694">
    <property type="entry name" value="Rhomboid"/>
    <property type="match status" value="1"/>
</dbReference>
<evidence type="ECO:0000256" key="1">
    <source>
        <dbReference type="ARBA" id="ARBA00004141"/>
    </source>
</evidence>
<organism evidence="10 11">
    <name type="scientific">Dorea phocaeensis</name>
    <dbReference type="NCBI Taxonomy" id="2040291"/>
    <lineage>
        <taxon>Bacteria</taxon>
        <taxon>Bacillati</taxon>
        <taxon>Bacillota</taxon>
        <taxon>Clostridia</taxon>
        <taxon>Lachnospirales</taxon>
        <taxon>Lachnospiraceae</taxon>
        <taxon>Dorea</taxon>
    </lineage>
</organism>
<dbReference type="InterPro" id="IPR050925">
    <property type="entry name" value="Rhomboid_protease_S54"/>
</dbReference>
<dbReference type="Proteomes" id="UP000701680">
    <property type="component" value="Unassembled WGS sequence"/>
</dbReference>
<feature type="domain" description="Peptidase S54 rhomboid" evidence="8">
    <location>
        <begin position="52"/>
        <end position="192"/>
    </location>
</feature>
<dbReference type="PANTHER" id="PTHR43731:SF14">
    <property type="entry name" value="PRESENILIN-ASSOCIATED RHOMBOID-LIKE PROTEIN, MITOCHONDRIAL"/>
    <property type="match status" value="1"/>
</dbReference>
<feature type="transmembrane region" description="Helical" evidence="7">
    <location>
        <begin position="94"/>
        <end position="114"/>
    </location>
</feature>
<evidence type="ECO:0000259" key="8">
    <source>
        <dbReference type="Pfam" id="PF01694"/>
    </source>
</evidence>
<accession>A0A850HKA9</accession>
<evidence type="ECO:0000313" key="9">
    <source>
        <dbReference type="EMBL" id="NSK14936.1"/>
    </source>
</evidence>
<protein>
    <submittedName>
        <fullName evidence="10">Rhomboid family intramembrane serine protease</fullName>
    </submittedName>
</protein>
<feature type="transmembrane region" description="Helical" evidence="7">
    <location>
        <begin position="120"/>
        <end position="140"/>
    </location>
</feature>
<dbReference type="GO" id="GO:0006508">
    <property type="term" value="P:proteolysis"/>
    <property type="evidence" value="ECO:0007669"/>
    <property type="project" value="UniProtKB-KW"/>
</dbReference>
<sequence length="203" mass="22477">MKRQKIQAPCAILIMLANVVVFLALTMQGMTENGGFLLEHGAMYLPYVIEEQQYYRVFTSMFLHFGFEHLMNNMVMLMVIGWNLEMEIGSIRFLIIYLLSGLGGNLMSACWSLKIGEYAISAGASGAIFGLIGALFYVAIRNRGRIGNITGRGIIVLIVLSLYFGYASSGVDNMAHIGGLVSGFFLGVLLYWKCDRKDGSMRV</sequence>
<dbReference type="RefSeq" id="WP_173814824.1">
    <property type="nucleotide sequence ID" value="NZ_JAAITX010000005.1"/>
</dbReference>
<keyword evidence="10" id="KW-0645">Protease</keyword>
<feature type="transmembrane region" description="Helical" evidence="7">
    <location>
        <begin position="149"/>
        <end position="168"/>
    </location>
</feature>
<keyword evidence="6 7" id="KW-0472">Membrane</keyword>
<dbReference type="AlphaFoldDB" id="A0A850HKA9"/>
<evidence type="ECO:0000313" key="12">
    <source>
        <dbReference type="Proteomes" id="UP000701680"/>
    </source>
</evidence>
<evidence type="ECO:0000256" key="2">
    <source>
        <dbReference type="ARBA" id="ARBA00009045"/>
    </source>
</evidence>
<dbReference type="GO" id="GO:0016020">
    <property type="term" value="C:membrane"/>
    <property type="evidence" value="ECO:0007669"/>
    <property type="project" value="UniProtKB-SubCell"/>
</dbReference>
<keyword evidence="3 7" id="KW-0812">Transmembrane</keyword>
<evidence type="ECO:0000256" key="4">
    <source>
        <dbReference type="ARBA" id="ARBA00022801"/>
    </source>
</evidence>
<evidence type="ECO:0000256" key="6">
    <source>
        <dbReference type="ARBA" id="ARBA00023136"/>
    </source>
</evidence>
<comment type="subcellular location">
    <subcellularLocation>
        <location evidence="1">Membrane</location>
        <topology evidence="1">Multi-pass membrane protein</topology>
    </subcellularLocation>
</comment>
<reference evidence="10" key="2">
    <citation type="submission" date="2020-02" db="EMBL/GenBank/DDBJ databases">
        <authorList>
            <person name="Littmann E."/>
            <person name="Sorbara M."/>
        </authorList>
    </citation>
    <scope>NUCLEOTIDE SEQUENCE</scope>
    <source>
        <strain evidence="10">MSK.17.11</strain>
        <strain evidence="9">MSK.17.38</strain>
    </source>
</reference>